<protein>
    <recommendedName>
        <fullName evidence="4">S-adenosyl-L-methionine-dependent methyltransferase</fullName>
    </recommendedName>
</protein>
<sequence length="348" mass="38914">MRAGTILGWYRRRGRRSDDKLKVANTAMAATLIPSIPSIRRPFQIPLYPFSPKPKSHKHLTLIRSQTSSDVSKSQTKKPHNNDGIPIDLVKTLARFKSRHNFIRVLEVSRKSDHPFAGSRLLLLDTPGNIHSISFLVKLLTGTYFDVFATFPPILPPGPLGILGFGAGSAAKLILELYPQGVIHGWELDPAVISVGREFFGLSKLERQFPDRLFVYVGNALNANIDSGFSGLLVDLFSNGRLIPELQDPNTWMKMKKKLREGGRIMVNVGGSCVEAEDSRTDGKVIMEETLKAMEKVFPGEVFVLDLGRKKDDSSIAVTGKLPDLDLWKKDVPKSLRFYVDMWKPFTE</sequence>
<keyword evidence="3" id="KW-1185">Reference proteome</keyword>
<accession>A0AAP0D0N6</accession>
<gene>
    <name evidence="2" type="ORF">SSX86_013783</name>
</gene>
<dbReference type="InterPro" id="IPR029063">
    <property type="entry name" value="SAM-dependent_MTases_sf"/>
</dbReference>
<reference evidence="2 3" key="1">
    <citation type="submission" date="2024-04" db="EMBL/GenBank/DDBJ databases">
        <title>The reference genome of an endangered Asteraceae, Deinandra increscens subsp. villosa, native to the Central Coast of California.</title>
        <authorList>
            <person name="Guilliams M."/>
            <person name="Hasenstab-Lehman K."/>
            <person name="Meyer R."/>
            <person name="Mcevoy S."/>
        </authorList>
    </citation>
    <scope>NUCLEOTIDE SEQUENCE [LARGE SCALE GENOMIC DNA]</scope>
    <source>
        <tissue evidence="2">Leaf</tissue>
    </source>
</reference>
<dbReference type="Gene3D" id="3.40.50.150">
    <property type="entry name" value="Vaccinia Virus protein VP39"/>
    <property type="match status" value="1"/>
</dbReference>
<dbReference type="EMBL" id="JBCNJP010000015">
    <property type="protein sequence ID" value="KAK9066461.1"/>
    <property type="molecule type" value="Genomic_DNA"/>
</dbReference>
<dbReference type="GO" id="GO:0010487">
    <property type="term" value="F:thermospermine synthase activity"/>
    <property type="evidence" value="ECO:0007669"/>
    <property type="project" value="TreeGrafter"/>
</dbReference>
<evidence type="ECO:0008006" key="4">
    <source>
        <dbReference type="Google" id="ProtNLM"/>
    </source>
</evidence>
<evidence type="ECO:0000313" key="2">
    <source>
        <dbReference type="EMBL" id="KAK9066461.1"/>
    </source>
</evidence>
<organism evidence="2 3">
    <name type="scientific">Deinandra increscens subsp. villosa</name>
    <dbReference type="NCBI Taxonomy" id="3103831"/>
    <lineage>
        <taxon>Eukaryota</taxon>
        <taxon>Viridiplantae</taxon>
        <taxon>Streptophyta</taxon>
        <taxon>Embryophyta</taxon>
        <taxon>Tracheophyta</taxon>
        <taxon>Spermatophyta</taxon>
        <taxon>Magnoliopsida</taxon>
        <taxon>eudicotyledons</taxon>
        <taxon>Gunneridae</taxon>
        <taxon>Pentapetalae</taxon>
        <taxon>asterids</taxon>
        <taxon>campanulids</taxon>
        <taxon>Asterales</taxon>
        <taxon>Asteraceae</taxon>
        <taxon>Asteroideae</taxon>
        <taxon>Heliantheae alliance</taxon>
        <taxon>Madieae</taxon>
        <taxon>Madiinae</taxon>
        <taxon>Deinandra</taxon>
    </lineage>
</organism>
<name>A0AAP0D0N6_9ASTR</name>
<evidence type="ECO:0000256" key="1">
    <source>
        <dbReference type="ARBA" id="ARBA00023115"/>
    </source>
</evidence>
<evidence type="ECO:0000313" key="3">
    <source>
        <dbReference type="Proteomes" id="UP001408789"/>
    </source>
</evidence>
<dbReference type="FunFam" id="3.40.50.150:FF:000299">
    <property type="entry name" value="S-adenosyl-L-methionine-dependent methyltransferases superfamily protein"/>
    <property type="match status" value="1"/>
</dbReference>
<dbReference type="AlphaFoldDB" id="A0AAP0D0N6"/>
<comment type="caution">
    <text evidence="2">The sequence shown here is derived from an EMBL/GenBank/DDBJ whole genome shotgun (WGS) entry which is preliminary data.</text>
</comment>
<dbReference type="PANTHER" id="PTHR43317">
    <property type="entry name" value="THERMOSPERMINE SYNTHASE ACAULIS5"/>
    <property type="match status" value="1"/>
</dbReference>
<dbReference type="GO" id="GO:0006596">
    <property type="term" value="P:polyamine biosynthetic process"/>
    <property type="evidence" value="ECO:0007669"/>
    <property type="project" value="UniProtKB-KW"/>
</dbReference>
<dbReference type="PANTHER" id="PTHR43317:SF1">
    <property type="entry name" value="THERMOSPERMINE SYNTHASE ACAULIS5"/>
    <property type="match status" value="1"/>
</dbReference>
<proteinExistence type="predicted"/>
<dbReference type="Proteomes" id="UP001408789">
    <property type="component" value="Unassembled WGS sequence"/>
</dbReference>
<keyword evidence="1" id="KW-0620">Polyamine biosynthesis</keyword>
<dbReference type="SUPFAM" id="SSF53335">
    <property type="entry name" value="S-adenosyl-L-methionine-dependent methyltransferases"/>
    <property type="match status" value="1"/>
</dbReference>